<evidence type="ECO:0000256" key="4">
    <source>
        <dbReference type="ARBA" id="ARBA00022723"/>
    </source>
</evidence>
<evidence type="ECO:0000256" key="1">
    <source>
        <dbReference type="ARBA" id="ARBA00001936"/>
    </source>
</evidence>
<dbReference type="InterPro" id="IPR015797">
    <property type="entry name" value="NUDIX_hydrolase-like_dom_sf"/>
</dbReference>
<dbReference type="InterPro" id="IPR039121">
    <property type="entry name" value="NUDT19"/>
</dbReference>
<evidence type="ECO:0000259" key="8">
    <source>
        <dbReference type="PROSITE" id="PS51462"/>
    </source>
</evidence>
<dbReference type="GO" id="GO:0016818">
    <property type="term" value="F:hydrolase activity, acting on acid anhydrides, in phosphorus-containing anhydrides"/>
    <property type="evidence" value="ECO:0007669"/>
    <property type="project" value="InterPro"/>
</dbReference>
<dbReference type="RefSeq" id="XP_066910290.1">
    <property type="nucleotide sequence ID" value="XM_067054189.1"/>
</dbReference>
<keyword evidence="7" id="KW-0464">Manganese</keyword>
<dbReference type="EnsemblMetazoa" id="CLYHEMT003773.2">
    <property type="protein sequence ID" value="CLYHEMP003773.2"/>
    <property type="gene ID" value="CLYHEMG003773"/>
</dbReference>
<proteinExistence type="inferred from homology"/>
<comment type="cofactor">
    <cofactor evidence="1">
        <name>Mn(2+)</name>
        <dbReference type="ChEBI" id="CHEBI:29035"/>
    </cofactor>
</comment>
<name>A0A7M5TYZ3_9CNID</name>
<dbReference type="GO" id="GO:0005739">
    <property type="term" value="C:mitochondrion"/>
    <property type="evidence" value="ECO:0007669"/>
    <property type="project" value="TreeGrafter"/>
</dbReference>
<sequence>MVVKTWREAATLILAVKSSANAYKLLMLQRSAASKFMPNAYVFPGGVKSEADFEPAWHTLLKERNQHNEKYDRIINTIKDKPLQHGLASEIGYRLCALRETFEESGILIANDESGKEIVISNPNEHIGGVYSTLQEWRKNVYENPDNFFKMFQKTNLVPNVSSLIEWSNWLTPTFRKKRFNAKFYVSHLSEKIQQYDDNYEIVDSDWFKPSTALEKFSNKEISLQLPQLYELSRMKMYPTIEELTTFALEREKEGLGMWCPHKTILKDGFIVTYPGDDHHNYDEIAPSSELKETTIEEIRQQATNLNRYELNTKTKRVEIQQNTDWYGHKHLGHVNVGEMTMLN</sequence>
<evidence type="ECO:0000313" key="9">
    <source>
        <dbReference type="EnsemblMetazoa" id="CLYHEMP003773.2"/>
    </source>
</evidence>
<keyword evidence="5" id="KW-0378">Hydrolase</keyword>
<feature type="domain" description="Nudix hydrolase" evidence="8">
    <location>
        <begin position="5"/>
        <end position="230"/>
    </location>
</feature>
<dbReference type="GO" id="GO:0046872">
    <property type="term" value="F:metal ion binding"/>
    <property type="evidence" value="ECO:0007669"/>
    <property type="project" value="UniProtKB-KW"/>
</dbReference>
<keyword evidence="4" id="KW-0479">Metal-binding</keyword>
<dbReference type="Proteomes" id="UP000594262">
    <property type="component" value="Unplaced"/>
</dbReference>
<dbReference type="CDD" id="cd18870">
    <property type="entry name" value="NUDIX_AcylCoAdiphos_Nudt19"/>
    <property type="match status" value="1"/>
</dbReference>
<dbReference type="InterPro" id="IPR000086">
    <property type="entry name" value="NUDIX_hydrolase_dom"/>
</dbReference>
<dbReference type="PROSITE" id="PS51462">
    <property type="entry name" value="NUDIX"/>
    <property type="match status" value="1"/>
</dbReference>
<evidence type="ECO:0000256" key="6">
    <source>
        <dbReference type="ARBA" id="ARBA00022842"/>
    </source>
</evidence>
<evidence type="ECO:0000256" key="5">
    <source>
        <dbReference type="ARBA" id="ARBA00022801"/>
    </source>
</evidence>
<keyword evidence="6" id="KW-0460">Magnesium</keyword>
<dbReference type="OrthoDB" id="1695362at2759"/>
<evidence type="ECO:0000256" key="2">
    <source>
        <dbReference type="ARBA" id="ARBA00001946"/>
    </source>
</evidence>
<accession>A0A7M5TYZ3</accession>
<comment type="similarity">
    <text evidence="3">Belongs to the Nudix hydrolase family.</text>
</comment>
<dbReference type="GeneID" id="136797596"/>
<evidence type="ECO:0000313" key="10">
    <source>
        <dbReference type="Proteomes" id="UP000594262"/>
    </source>
</evidence>
<dbReference type="PANTHER" id="PTHR12318">
    <property type="entry name" value="TESTOSTERONE-REGULATED PROTEIN RP2"/>
    <property type="match status" value="1"/>
</dbReference>
<dbReference type="PANTHER" id="PTHR12318:SF0">
    <property type="entry name" value="ACYL-COENZYME A DIPHOSPHATASE NUDT19"/>
    <property type="match status" value="1"/>
</dbReference>
<dbReference type="Gene3D" id="3.90.79.10">
    <property type="entry name" value="Nucleoside Triphosphate Pyrophosphohydrolase"/>
    <property type="match status" value="1"/>
</dbReference>
<comment type="cofactor">
    <cofactor evidence="2">
        <name>Mg(2+)</name>
        <dbReference type="ChEBI" id="CHEBI:18420"/>
    </cofactor>
</comment>
<dbReference type="SUPFAM" id="SSF55811">
    <property type="entry name" value="Nudix"/>
    <property type="match status" value="1"/>
</dbReference>
<reference evidence="9" key="1">
    <citation type="submission" date="2021-01" db="UniProtKB">
        <authorList>
            <consortium name="EnsemblMetazoa"/>
        </authorList>
    </citation>
    <scope>IDENTIFICATION</scope>
</reference>
<protein>
    <recommendedName>
        <fullName evidence="8">Nudix hydrolase domain-containing protein</fullName>
    </recommendedName>
</protein>
<evidence type="ECO:0000256" key="3">
    <source>
        <dbReference type="ARBA" id="ARBA00005582"/>
    </source>
</evidence>
<keyword evidence="10" id="KW-1185">Reference proteome</keyword>
<evidence type="ECO:0000256" key="7">
    <source>
        <dbReference type="ARBA" id="ARBA00023211"/>
    </source>
</evidence>
<dbReference type="AlphaFoldDB" id="A0A7M5TYZ3"/>
<organism evidence="9 10">
    <name type="scientific">Clytia hemisphaerica</name>
    <dbReference type="NCBI Taxonomy" id="252671"/>
    <lineage>
        <taxon>Eukaryota</taxon>
        <taxon>Metazoa</taxon>
        <taxon>Cnidaria</taxon>
        <taxon>Hydrozoa</taxon>
        <taxon>Hydroidolina</taxon>
        <taxon>Leptothecata</taxon>
        <taxon>Obeliida</taxon>
        <taxon>Clytiidae</taxon>
        <taxon>Clytia</taxon>
    </lineage>
</organism>